<sequence length="76" mass="8733">MDHYMCFIVVNIDIEQSLSRGPGQHIMSSMGNLKRDANHHYDSSLRSQLLPAFLLQDEIAIRGDRRIYSKKGKSNK</sequence>
<gene>
    <name evidence="1" type="ORF">M513_02992</name>
</gene>
<dbReference type="AlphaFoldDB" id="A0A085MG68"/>
<name>A0A085MG68_9BILA</name>
<evidence type="ECO:0000313" key="2">
    <source>
        <dbReference type="Proteomes" id="UP000030764"/>
    </source>
</evidence>
<dbReference type="EMBL" id="KL363195">
    <property type="protein sequence ID" value="KFD56214.1"/>
    <property type="molecule type" value="Genomic_DNA"/>
</dbReference>
<proteinExistence type="predicted"/>
<evidence type="ECO:0000313" key="1">
    <source>
        <dbReference type="EMBL" id="KFD56214.1"/>
    </source>
</evidence>
<dbReference type="Proteomes" id="UP000030764">
    <property type="component" value="Unassembled WGS sequence"/>
</dbReference>
<keyword evidence="2" id="KW-1185">Reference proteome</keyword>
<reference evidence="1 2" key="1">
    <citation type="journal article" date="2014" name="Nat. Genet.">
        <title>Genome and transcriptome of the porcine whipworm Trichuris suis.</title>
        <authorList>
            <person name="Jex A.R."/>
            <person name="Nejsum P."/>
            <person name="Schwarz E.M."/>
            <person name="Hu L."/>
            <person name="Young N.D."/>
            <person name="Hall R.S."/>
            <person name="Korhonen P.K."/>
            <person name="Liao S."/>
            <person name="Thamsborg S."/>
            <person name="Xia J."/>
            <person name="Xu P."/>
            <person name="Wang S."/>
            <person name="Scheerlinck J.P."/>
            <person name="Hofmann A."/>
            <person name="Sternberg P.W."/>
            <person name="Wang J."/>
            <person name="Gasser R.B."/>
        </authorList>
    </citation>
    <scope>NUCLEOTIDE SEQUENCE [LARGE SCALE GENOMIC DNA]</scope>
    <source>
        <strain evidence="1">DCEP-RM93M</strain>
    </source>
</reference>
<accession>A0A085MG68</accession>
<organism evidence="1 2">
    <name type="scientific">Trichuris suis</name>
    <name type="common">pig whipworm</name>
    <dbReference type="NCBI Taxonomy" id="68888"/>
    <lineage>
        <taxon>Eukaryota</taxon>
        <taxon>Metazoa</taxon>
        <taxon>Ecdysozoa</taxon>
        <taxon>Nematoda</taxon>
        <taxon>Enoplea</taxon>
        <taxon>Dorylaimia</taxon>
        <taxon>Trichinellida</taxon>
        <taxon>Trichuridae</taxon>
        <taxon>Trichuris</taxon>
    </lineage>
</organism>
<protein>
    <submittedName>
        <fullName evidence="1">Uncharacterized protein</fullName>
    </submittedName>
</protein>